<protein>
    <submittedName>
        <fullName evidence="2">Uncharacterized protein</fullName>
    </submittedName>
</protein>
<evidence type="ECO:0000313" key="3">
    <source>
        <dbReference type="Proteomes" id="UP000005234"/>
    </source>
</evidence>
<dbReference type="HOGENOM" id="CLU_2699312_0_0_6"/>
<sequence length="73" mass="8008">MPVLVLDATPRTVAAPPVGPPAFRRADRSGRTDPQPMDPRGRENAWLSQEYPRFARPGQVAQKLALKATLTKS</sequence>
<dbReference type="AlphaFoldDB" id="H8L1X4"/>
<gene>
    <name evidence="2" type="ordered locus">Fraau_2003</name>
</gene>
<feature type="region of interest" description="Disordered" evidence="1">
    <location>
        <begin position="1"/>
        <end position="43"/>
    </location>
</feature>
<dbReference type="EMBL" id="CP003350">
    <property type="protein sequence ID" value="AFC86387.1"/>
    <property type="molecule type" value="Genomic_DNA"/>
</dbReference>
<organism evidence="2 3">
    <name type="scientific">Frateuria aurantia (strain ATCC 33424 / DSM 6220 / KCTC 2777 / LMG 1558 / NBRC 3245 / NCIMB 13370)</name>
    <name type="common">Acetobacter aurantius</name>
    <dbReference type="NCBI Taxonomy" id="767434"/>
    <lineage>
        <taxon>Bacteria</taxon>
        <taxon>Pseudomonadati</taxon>
        <taxon>Pseudomonadota</taxon>
        <taxon>Gammaproteobacteria</taxon>
        <taxon>Lysobacterales</taxon>
        <taxon>Rhodanobacteraceae</taxon>
        <taxon>Frateuria</taxon>
    </lineage>
</organism>
<accession>H8L1X4</accession>
<dbReference type="Proteomes" id="UP000005234">
    <property type="component" value="Chromosome"/>
</dbReference>
<reference evidence="2" key="1">
    <citation type="submission" date="2012-02" db="EMBL/GenBank/DDBJ databases">
        <title>The complete genome of Frateuria aurantia DSM 6220.</title>
        <authorList>
            <consortium name="US DOE Joint Genome Institute (JGI-PGF)"/>
            <person name="Lucas S."/>
            <person name="Copeland A."/>
            <person name="Lapidus A."/>
            <person name="Glavina del Rio T."/>
            <person name="Dalin E."/>
            <person name="Tice H."/>
            <person name="Bruce D."/>
            <person name="Goodwin L."/>
            <person name="Pitluck S."/>
            <person name="Peters L."/>
            <person name="Ovchinnikova G."/>
            <person name="Teshima H."/>
            <person name="Kyrpides N."/>
            <person name="Mavromatis K."/>
            <person name="Ivanova N."/>
            <person name="Brettin T."/>
            <person name="Detter J.C."/>
            <person name="Han C."/>
            <person name="Larimer F."/>
            <person name="Land M."/>
            <person name="Hauser L."/>
            <person name="Markowitz V."/>
            <person name="Cheng J.-F."/>
            <person name="Hugenholtz P."/>
            <person name="Woyke T."/>
            <person name="Wu D."/>
            <person name="Brambilla E."/>
            <person name="Klenk H.-P."/>
            <person name="Eisen J.A."/>
        </authorList>
    </citation>
    <scope>NUCLEOTIDE SEQUENCE</scope>
    <source>
        <strain evidence="2">DSM 6220</strain>
    </source>
</reference>
<evidence type="ECO:0000313" key="2">
    <source>
        <dbReference type="EMBL" id="AFC86387.1"/>
    </source>
</evidence>
<dbReference type="KEGG" id="fau:Fraau_2003"/>
<evidence type="ECO:0000256" key="1">
    <source>
        <dbReference type="SAM" id="MobiDB-lite"/>
    </source>
</evidence>
<proteinExistence type="predicted"/>
<name>H8L1X4_FRAAD</name>
<keyword evidence="3" id="KW-1185">Reference proteome</keyword>